<feature type="region of interest" description="Disordered" evidence="1">
    <location>
        <begin position="72"/>
        <end position="91"/>
    </location>
</feature>
<name>A0A4Z2CI79_9TELE</name>
<feature type="region of interest" description="Disordered" evidence="1">
    <location>
        <begin position="114"/>
        <end position="319"/>
    </location>
</feature>
<feature type="compositionally biased region" description="Low complexity" evidence="1">
    <location>
        <begin position="211"/>
        <end position="220"/>
    </location>
</feature>
<gene>
    <name evidence="2" type="ORF">fugu_000976</name>
</gene>
<reference evidence="2 3" key="1">
    <citation type="submission" date="2019-04" db="EMBL/GenBank/DDBJ databases">
        <title>The sequence and de novo assembly of Takifugu bimaculatus genome using PacBio and Hi-C technologies.</title>
        <authorList>
            <person name="Xu P."/>
            <person name="Liu B."/>
            <person name="Zhou Z."/>
        </authorList>
    </citation>
    <scope>NUCLEOTIDE SEQUENCE [LARGE SCALE GENOMIC DNA]</scope>
    <source>
        <strain evidence="2">TB-2018</strain>
        <tissue evidence="2">Muscle</tissue>
    </source>
</reference>
<feature type="compositionally biased region" description="Polar residues" evidence="1">
    <location>
        <begin position="114"/>
        <end position="124"/>
    </location>
</feature>
<comment type="caution">
    <text evidence="2">The sequence shown here is derived from an EMBL/GenBank/DDBJ whole genome shotgun (WGS) entry which is preliminary data.</text>
</comment>
<sequence>MQRQNFSSRSSIASPLALSENGTKALWAHSAKLQLRSNSPSRFSLESHSSSPTLERIGEVVDTVLSTSCFTASPKSDKMPGVVSTLPSLNSSPANKRLIEHLHSKALAQAEQRNTVQPGDNNNAAAGAEQVSPRHGAAAKEPKQRHGSAESVKRSSTKTGLESERSPKKRPATSSTSSSSLSPASPANDKLPPRAQAKSAAAASKDKSDGPPKSSKAGSSRSATPSKKGSSQTPEVLRDEPTQQKKGGSPASQSSQPQRRSSTRGAGEKGSVSGRTRVPERSTSRDSRTNAGSGEEGWGPSHQVRCCRSSRGPNGPSFREQICGQKLQQQLLDDQPAIFECRFLCKRSPAIKGSAEEQ</sequence>
<proteinExistence type="predicted"/>
<accession>A0A4Z2CI79</accession>
<evidence type="ECO:0000313" key="3">
    <source>
        <dbReference type="Proteomes" id="UP000516260"/>
    </source>
</evidence>
<feature type="compositionally biased region" description="Polar residues" evidence="1">
    <location>
        <begin position="221"/>
        <end position="234"/>
    </location>
</feature>
<dbReference type="EMBL" id="SWLE01000001">
    <property type="protein sequence ID" value="TNN03947.1"/>
    <property type="molecule type" value="Genomic_DNA"/>
</dbReference>
<organism evidence="2 3">
    <name type="scientific">Takifugu bimaculatus</name>
    <dbReference type="NCBI Taxonomy" id="433685"/>
    <lineage>
        <taxon>Eukaryota</taxon>
        <taxon>Metazoa</taxon>
        <taxon>Chordata</taxon>
        <taxon>Craniata</taxon>
        <taxon>Vertebrata</taxon>
        <taxon>Euteleostomi</taxon>
        <taxon>Actinopterygii</taxon>
        <taxon>Neopterygii</taxon>
        <taxon>Teleostei</taxon>
        <taxon>Neoteleostei</taxon>
        <taxon>Acanthomorphata</taxon>
        <taxon>Eupercaria</taxon>
        <taxon>Tetraodontiformes</taxon>
        <taxon>Tetradontoidea</taxon>
        <taxon>Tetraodontidae</taxon>
        <taxon>Takifugu</taxon>
    </lineage>
</organism>
<protein>
    <submittedName>
        <fullName evidence="2">Uncharacterized protein</fullName>
    </submittedName>
</protein>
<dbReference type="Proteomes" id="UP000516260">
    <property type="component" value="Chromosome 1"/>
</dbReference>
<feature type="compositionally biased region" description="Low complexity" evidence="1">
    <location>
        <begin position="172"/>
        <end position="187"/>
    </location>
</feature>
<evidence type="ECO:0000313" key="2">
    <source>
        <dbReference type="EMBL" id="TNN03947.1"/>
    </source>
</evidence>
<dbReference type="AlphaFoldDB" id="A0A4Z2CI79"/>
<feature type="compositionally biased region" description="Low complexity" evidence="1">
    <location>
        <begin position="244"/>
        <end position="260"/>
    </location>
</feature>
<feature type="compositionally biased region" description="Basic and acidic residues" evidence="1">
    <location>
        <begin position="277"/>
        <end position="288"/>
    </location>
</feature>
<keyword evidence="3" id="KW-1185">Reference proteome</keyword>
<feature type="compositionally biased region" description="Basic and acidic residues" evidence="1">
    <location>
        <begin position="138"/>
        <end position="153"/>
    </location>
</feature>
<evidence type="ECO:0000256" key="1">
    <source>
        <dbReference type="SAM" id="MobiDB-lite"/>
    </source>
</evidence>